<dbReference type="PANTHER" id="PTHR11439">
    <property type="entry name" value="GAG-POL-RELATED RETROTRANSPOSON"/>
    <property type="match status" value="1"/>
</dbReference>
<dbReference type="PANTHER" id="PTHR11439:SF489">
    <property type="entry name" value="RNA-DIRECTED DNA POLYMERASE"/>
    <property type="match status" value="1"/>
</dbReference>
<dbReference type="Pfam" id="PF07727">
    <property type="entry name" value="RVT_2"/>
    <property type="match status" value="1"/>
</dbReference>
<gene>
    <name evidence="3" type="primary">LOC109130633</name>
</gene>
<name>A0ABM1RAI3_CAMSA</name>
<reference evidence="2" key="1">
    <citation type="journal article" date="2014" name="Nat. Commun.">
        <title>The emerging biofuel crop Camelina sativa retains a highly undifferentiated hexaploid genome structure.</title>
        <authorList>
            <person name="Kagale S."/>
            <person name="Koh C."/>
            <person name="Nixon J."/>
            <person name="Bollina V."/>
            <person name="Clarke W.E."/>
            <person name="Tuteja R."/>
            <person name="Spillane C."/>
            <person name="Robinson S.J."/>
            <person name="Links M.G."/>
            <person name="Clarke C."/>
            <person name="Higgins E.E."/>
            <person name="Huebert T."/>
            <person name="Sharpe A.G."/>
            <person name="Parkin I.A."/>
        </authorList>
    </citation>
    <scope>NUCLEOTIDE SEQUENCE [LARGE SCALE GENOMIC DNA]</scope>
    <source>
        <strain evidence="2">cv. DH55</strain>
    </source>
</reference>
<dbReference type="SUPFAM" id="SSF56672">
    <property type="entry name" value="DNA/RNA polymerases"/>
    <property type="match status" value="1"/>
</dbReference>
<feature type="domain" description="Reverse transcriptase Ty1/copia-type" evidence="1">
    <location>
        <begin position="3"/>
        <end position="90"/>
    </location>
</feature>
<evidence type="ECO:0000313" key="3">
    <source>
        <dbReference type="RefSeq" id="XP_019096021.1"/>
    </source>
</evidence>
<protein>
    <submittedName>
        <fullName evidence="3">Uncharacterized protein LOC109130633</fullName>
    </submittedName>
</protein>
<dbReference type="RefSeq" id="XP_019096021.1">
    <property type="nucleotide sequence ID" value="XM_019240476.1"/>
</dbReference>
<evidence type="ECO:0000259" key="1">
    <source>
        <dbReference type="Pfam" id="PF07727"/>
    </source>
</evidence>
<reference evidence="3" key="2">
    <citation type="submission" date="2025-08" db="UniProtKB">
        <authorList>
            <consortium name="RefSeq"/>
        </authorList>
    </citation>
    <scope>IDENTIFICATION</scope>
    <source>
        <tissue evidence="3">Leaf</tissue>
    </source>
</reference>
<dbReference type="Proteomes" id="UP000694864">
    <property type="component" value="Chromosome 3"/>
</dbReference>
<keyword evidence="2" id="KW-1185">Reference proteome</keyword>
<proteinExistence type="predicted"/>
<evidence type="ECO:0000313" key="2">
    <source>
        <dbReference type="Proteomes" id="UP000694864"/>
    </source>
</evidence>
<dbReference type="InterPro" id="IPR043502">
    <property type="entry name" value="DNA/RNA_pol_sf"/>
</dbReference>
<dbReference type="InterPro" id="IPR013103">
    <property type="entry name" value="RVT_2"/>
</dbReference>
<accession>A0ABM1RAI3</accession>
<sequence>MELKTYLLTTGFINSVAETSLFILRCVSSVVYLLIYVDDILVTGNDTALLRSTLISLDDRFSVKDHEDLAYFLGIEAIRNSTGLYLTQRNLHTARHFLSQYMHHPTDLHWQAVKRVLRYLCGTPYHGILLKRQPPLTLHAYSDADLGGGKVDMVSTNAYIVYLGSNPISWSSKKQKGVA</sequence>
<organism evidence="2 3">
    <name type="scientific">Camelina sativa</name>
    <name type="common">False flax</name>
    <name type="synonym">Myagrum sativum</name>
    <dbReference type="NCBI Taxonomy" id="90675"/>
    <lineage>
        <taxon>Eukaryota</taxon>
        <taxon>Viridiplantae</taxon>
        <taxon>Streptophyta</taxon>
        <taxon>Embryophyta</taxon>
        <taxon>Tracheophyta</taxon>
        <taxon>Spermatophyta</taxon>
        <taxon>Magnoliopsida</taxon>
        <taxon>eudicotyledons</taxon>
        <taxon>Gunneridae</taxon>
        <taxon>Pentapetalae</taxon>
        <taxon>rosids</taxon>
        <taxon>malvids</taxon>
        <taxon>Brassicales</taxon>
        <taxon>Brassicaceae</taxon>
        <taxon>Camelineae</taxon>
        <taxon>Camelina</taxon>
    </lineage>
</organism>
<dbReference type="GeneID" id="109130633"/>